<comment type="catalytic activity">
    <reaction evidence="11">
        <text>D-ribose 5-phosphate + ATP = 5-phospho-alpha-D-ribose 1-diphosphate + AMP + H(+)</text>
        <dbReference type="Rhea" id="RHEA:15609"/>
        <dbReference type="ChEBI" id="CHEBI:15378"/>
        <dbReference type="ChEBI" id="CHEBI:30616"/>
        <dbReference type="ChEBI" id="CHEBI:58017"/>
        <dbReference type="ChEBI" id="CHEBI:78346"/>
        <dbReference type="ChEBI" id="CHEBI:456215"/>
        <dbReference type="EC" id="2.7.6.1"/>
    </reaction>
</comment>
<dbReference type="SMART" id="SM01400">
    <property type="entry name" value="Pribosyltran_N"/>
    <property type="match status" value="1"/>
</dbReference>
<dbReference type="GO" id="GO:0002189">
    <property type="term" value="C:ribose phosphate diphosphokinase complex"/>
    <property type="evidence" value="ECO:0007669"/>
    <property type="project" value="TreeGrafter"/>
</dbReference>
<evidence type="ECO:0000256" key="10">
    <source>
        <dbReference type="ARBA" id="ARBA00022842"/>
    </source>
</evidence>
<keyword evidence="10" id="KW-0460">Magnesium</keyword>
<dbReference type="AlphaFoldDB" id="A0A0F9PBZ8"/>
<reference evidence="13" key="1">
    <citation type="journal article" date="2015" name="Nature">
        <title>Complex archaea that bridge the gap between prokaryotes and eukaryotes.</title>
        <authorList>
            <person name="Spang A."/>
            <person name="Saw J.H."/>
            <person name="Jorgensen S.L."/>
            <person name="Zaremba-Niedzwiedzka K."/>
            <person name="Martijn J."/>
            <person name="Lind A.E."/>
            <person name="van Eijk R."/>
            <person name="Schleper C."/>
            <person name="Guy L."/>
            <person name="Ettema T.J."/>
        </authorList>
    </citation>
    <scope>NUCLEOTIDE SEQUENCE</scope>
</reference>
<dbReference type="Pfam" id="PF13793">
    <property type="entry name" value="Pribosyltran_N"/>
    <property type="match status" value="1"/>
</dbReference>
<organism evidence="13">
    <name type="scientific">marine sediment metagenome</name>
    <dbReference type="NCBI Taxonomy" id="412755"/>
    <lineage>
        <taxon>unclassified sequences</taxon>
        <taxon>metagenomes</taxon>
        <taxon>ecological metagenomes</taxon>
    </lineage>
</organism>
<feature type="domain" description="Ribose-phosphate pyrophosphokinase N-terminal" evidence="12">
    <location>
        <begin position="8"/>
        <end position="124"/>
    </location>
</feature>
<keyword evidence="4" id="KW-0808">Transferase</keyword>
<evidence type="ECO:0000313" key="13">
    <source>
        <dbReference type="EMBL" id="KKM90897.1"/>
    </source>
</evidence>
<dbReference type="GO" id="GO:0004749">
    <property type="term" value="F:ribose phosphate diphosphokinase activity"/>
    <property type="evidence" value="ECO:0007669"/>
    <property type="project" value="UniProtKB-EC"/>
</dbReference>
<sequence length="320" mass="34989">MSNGRENVLFYGNSTPDLAKTVAKGLKWKIGNADVKQFSDGEVFVRLWTHVRDKDVYLFQSTSAPANDHLMELLILADAASRSAANKIFAVIPYFGYARQDRRPDFQRVPITARLVANMIQEAGISQIVTCDLHCMQIQGFFDIPVVNASSIPTFQADIWQRFDGGHDVVVVSPDTGGVARSRALGKALNNENLAIIDKRRPKENISEVMNIIGDVDGRDCVIFDDLVDTAGTLCKGAHALKQQGALSVHAYATHAVLSGKAYDNIRESELDSLTVSDTIPLVNQSRGNKIRVVSIASLLTETIHRVATGTSVSALYDMV</sequence>
<dbReference type="NCBIfam" id="NF002320">
    <property type="entry name" value="PRK01259.1"/>
    <property type="match status" value="1"/>
</dbReference>
<keyword evidence="8" id="KW-0418">Kinase</keyword>
<dbReference type="CDD" id="cd06223">
    <property type="entry name" value="PRTases_typeI"/>
    <property type="match status" value="1"/>
</dbReference>
<evidence type="ECO:0000256" key="3">
    <source>
        <dbReference type="ARBA" id="ARBA00013247"/>
    </source>
</evidence>
<keyword evidence="9" id="KW-0067">ATP-binding</keyword>
<dbReference type="GO" id="GO:0016301">
    <property type="term" value="F:kinase activity"/>
    <property type="evidence" value="ECO:0007669"/>
    <property type="project" value="UniProtKB-KW"/>
</dbReference>
<dbReference type="FunFam" id="3.40.50.2020:FF:000001">
    <property type="entry name" value="Ribose-phosphate pyrophosphokinase"/>
    <property type="match status" value="1"/>
</dbReference>
<evidence type="ECO:0000256" key="6">
    <source>
        <dbReference type="ARBA" id="ARBA00022727"/>
    </source>
</evidence>
<dbReference type="GO" id="GO:0005524">
    <property type="term" value="F:ATP binding"/>
    <property type="evidence" value="ECO:0007669"/>
    <property type="project" value="UniProtKB-KW"/>
</dbReference>
<evidence type="ECO:0000256" key="1">
    <source>
        <dbReference type="ARBA" id="ARBA00001946"/>
    </source>
</evidence>
<dbReference type="InterPro" id="IPR029057">
    <property type="entry name" value="PRTase-like"/>
</dbReference>
<evidence type="ECO:0000256" key="9">
    <source>
        <dbReference type="ARBA" id="ARBA00022840"/>
    </source>
</evidence>
<evidence type="ECO:0000256" key="5">
    <source>
        <dbReference type="ARBA" id="ARBA00022723"/>
    </source>
</evidence>
<evidence type="ECO:0000256" key="11">
    <source>
        <dbReference type="ARBA" id="ARBA00049535"/>
    </source>
</evidence>
<dbReference type="PANTHER" id="PTHR10210">
    <property type="entry name" value="RIBOSE-PHOSPHATE DIPHOSPHOKINASE FAMILY MEMBER"/>
    <property type="match status" value="1"/>
</dbReference>
<evidence type="ECO:0000256" key="4">
    <source>
        <dbReference type="ARBA" id="ARBA00022679"/>
    </source>
</evidence>
<dbReference type="InterPro" id="IPR029099">
    <property type="entry name" value="Pribosyltran_N"/>
</dbReference>
<proteinExistence type="inferred from homology"/>
<dbReference type="NCBIfam" id="TIGR01251">
    <property type="entry name" value="ribP_PPkin"/>
    <property type="match status" value="1"/>
</dbReference>
<dbReference type="GO" id="GO:0000287">
    <property type="term" value="F:magnesium ion binding"/>
    <property type="evidence" value="ECO:0007669"/>
    <property type="project" value="InterPro"/>
</dbReference>
<evidence type="ECO:0000256" key="8">
    <source>
        <dbReference type="ARBA" id="ARBA00022777"/>
    </source>
</evidence>
<evidence type="ECO:0000256" key="7">
    <source>
        <dbReference type="ARBA" id="ARBA00022741"/>
    </source>
</evidence>
<comment type="pathway">
    <text evidence="2">Metabolic intermediate biosynthesis; 5-phospho-alpha-D-ribose 1-diphosphate biosynthesis; 5-phospho-alpha-D-ribose 1-diphosphate from D-ribose 5-phosphate (route I): step 1/1.</text>
</comment>
<gene>
    <name evidence="13" type="ORF">LCGC14_1233950</name>
</gene>
<protein>
    <recommendedName>
        <fullName evidence="3">ribose-phosphate diphosphokinase</fullName>
        <ecNumber evidence="3">2.7.6.1</ecNumber>
    </recommendedName>
</protein>
<dbReference type="InterPro" id="IPR037515">
    <property type="entry name" value="Rib-P_diPkinase_bac"/>
</dbReference>
<keyword evidence="6" id="KW-0545">Nucleotide biosynthesis</keyword>
<keyword evidence="7" id="KW-0547">Nucleotide-binding</keyword>
<dbReference type="InterPro" id="IPR000836">
    <property type="entry name" value="PRTase_dom"/>
</dbReference>
<dbReference type="GO" id="GO:0006015">
    <property type="term" value="P:5-phosphoribose 1-diphosphate biosynthetic process"/>
    <property type="evidence" value="ECO:0007669"/>
    <property type="project" value="TreeGrafter"/>
</dbReference>
<dbReference type="PANTHER" id="PTHR10210:SF41">
    <property type="entry name" value="RIBOSE-PHOSPHATE PYROPHOSPHOKINASE 1, CHLOROPLASTIC"/>
    <property type="match status" value="1"/>
</dbReference>
<comment type="cofactor">
    <cofactor evidence="1">
        <name>Mg(2+)</name>
        <dbReference type="ChEBI" id="CHEBI:18420"/>
    </cofactor>
</comment>
<evidence type="ECO:0000256" key="2">
    <source>
        <dbReference type="ARBA" id="ARBA00004996"/>
    </source>
</evidence>
<name>A0A0F9PBZ8_9ZZZZ</name>
<dbReference type="GO" id="GO:0005737">
    <property type="term" value="C:cytoplasm"/>
    <property type="evidence" value="ECO:0007669"/>
    <property type="project" value="TreeGrafter"/>
</dbReference>
<dbReference type="Pfam" id="PF14572">
    <property type="entry name" value="Pribosyl_synth"/>
    <property type="match status" value="1"/>
</dbReference>
<dbReference type="HAMAP" id="MF_00583_B">
    <property type="entry name" value="RibP_PPkinase_B"/>
    <property type="match status" value="1"/>
</dbReference>
<dbReference type="EMBL" id="LAZR01006611">
    <property type="protein sequence ID" value="KKM90897.1"/>
    <property type="molecule type" value="Genomic_DNA"/>
</dbReference>
<dbReference type="Gene3D" id="3.40.50.2020">
    <property type="match status" value="2"/>
</dbReference>
<dbReference type="GO" id="GO:0006164">
    <property type="term" value="P:purine nucleotide biosynthetic process"/>
    <property type="evidence" value="ECO:0007669"/>
    <property type="project" value="TreeGrafter"/>
</dbReference>
<keyword evidence="5" id="KW-0479">Metal-binding</keyword>
<dbReference type="SUPFAM" id="SSF53271">
    <property type="entry name" value="PRTase-like"/>
    <property type="match status" value="1"/>
</dbReference>
<dbReference type="InterPro" id="IPR005946">
    <property type="entry name" value="Rib-P_diPkinase"/>
</dbReference>
<comment type="caution">
    <text evidence="13">The sequence shown here is derived from an EMBL/GenBank/DDBJ whole genome shotgun (WGS) entry which is preliminary data.</text>
</comment>
<evidence type="ECO:0000259" key="12">
    <source>
        <dbReference type="Pfam" id="PF13793"/>
    </source>
</evidence>
<accession>A0A0F9PBZ8</accession>
<dbReference type="EC" id="2.7.6.1" evidence="3"/>